<dbReference type="SUPFAM" id="SSF50998">
    <property type="entry name" value="Quinoprotein alcohol dehydrogenase-like"/>
    <property type="match status" value="1"/>
</dbReference>
<dbReference type="InterPro" id="IPR056884">
    <property type="entry name" value="NPHP3-like_N"/>
</dbReference>
<dbReference type="PROSITE" id="PS50082">
    <property type="entry name" value="WD_REPEATS_2"/>
    <property type="match status" value="2"/>
</dbReference>
<dbReference type="PROSITE" id="PS50837">
    <property type="entry name" value="NACHT"/>
    <property type="match status" value="1"/>
</dbReference>
<reference evidence="5 6" key="1">
    <citation type="journal article" date="2011" name="Genome Biol.">
        <title>Comparative genome sequence analysis underscores mycoparasitism as the ancestral life style of Trichoderma.</title>
        <authorList>
            <person name="Kubicek C.P."/>
            <person name="Herrera-Estrella A."/>
            <person name="Seidl-Seiboth V."/>
            <person name="Martinez D.A."/>
            <person name="Druzhinina I.S."/>
            <person name="Thon M."/>
            <person name="Zeilinger S."/>
            <person name="Casas-Flores S."/>
            <person name="Horwitz B.A."/>
            <person name="Mukherjee P.K."/>
            <person name="Mukherjee M."/>
            <person name="Kredics L."/>
            <person name="Alcaraz L.D."/>
            <person name="Aerts A."/>
            <person name="Antal Z."/>
            <person name="Atanasova L."/>
            <person name="Cervantes-Badillo M.G."/>
            <person name="Challacombe J."/>
            <person name="Chertkov O."/>
            <person name="McCluskey K."/>
            <person name="Coulpier F."/>
            <person name="Deshpande N."/>
            <person name="von Doehren H."/>
            <person name="Ebbole D.J."/>
            <person name="Esquivel-Naranjo E.U."/>
            <person name="Fekete E."/>
            <person name="Flipphi M."/>
            <person name="Glaser F."/>
            <person name="Gomez-Rodriguez E.Y."/>
            <person name="Gruber S."/>
            <person name="Han C."/>
            <person name="Henrissat B."/>
            <person name="Hermosa R."/>
            <person name="Hernandez-Onate M."/>
            <person name="Karaffa L."/>
            <person name="Kosti I."/>
            <person name="Le Crom S."/>
            <person name="Lindquist E."/>
            <person name="Lucas S."/>
            <person name="Luebeck M."/>
            <person name="Luebeck P.S."/>
            <person name="Margeot A."/>
            <person name="Metz B."/>
            <person name="Misra M."/>
            <person name="Nevalainen H."/>
            <person name="Omann M."/>
            <person name="Packer N."/>
            <person name="Perrone G."/>
            <person name="Uresti-Rivera E.E."/>
            <person name="Salamov A."/>
            <person name="Schmoll M."/>
            <person name="Seiboth B."/>
            <person name="Shapiro H."/>
            <person name="Sukno S."/>
            <person name="Tamayo-Ramos J.A."/>
            <person name="Tisch D."/>
            <person name="Wiest A."/>
            <person name="Wilkinson H.H."/>
            <person name="Zhang M."/>
            <person name="Coutinho P.M."/>
            <person name="Kenerley C.M."/>
            <person name="Monte E."/>
            <person name="Baker S.E."/>
            <person name="Grigoriev I.V."/>
        </authorList>
    </citation>
    <scope>NUCLEOTIDE SEQUENCE [LARGE SCALE GENOMIC DNA]</scope>
    <source>
        <strain evidence="6">ATCC 20476 / IMI 206040</strain>
    </source>
</reference>
<dbReference type="SMART" id="SM00320">
    <property type="entry name" value="WD40"/>
    <property type="match status" value="7"/>
</dbReference>
<gene>
    <name evidence="5" type="ORF">TRIATDRAFT_181620</name>
</gene>
<dbReference type="STRING" id="452589.G9NGA7"/>
<dbReference type="eggNOG" id="KOG0263">
    <property type="taxonomic scope" value="Eukaryota"/>
</dbReference>
<name>G9NGA7_HYPAI</name>
<evidence type="ECO:0000256" key="2">
    <source>
        <dbReference type="ARBA" id="ARBA00022737"/>
    </source>
</evidence>
<evidence type="ECO:0000313" key="6">
    <source>
        <dbReference type="Proteomes" id="UP000005426"/>
    </source>
</evidence>
<dbReference type="Pfam" id="PF24883">
    <property type="entry name" value="NPHP3_N"/>
    <property type="match status" value="1"/>
</dbReference>
<dbReference type="SUPFAM" id="SSF52540">
    <property type="entry name" value="P-loop containing nucleoside triphosphate hydrolases"/>
    <property type="match status" value="1"/>
</dbReference>
<feature type="non-terminal residue" evidence="5">
    <location>
        <position position="1"/>
    </location>
</feature>
<sequence>TVPDAEFHPGLDEYGRGSLECLPQTREEILKEICDWLDDSTSQKHIYWLQGKAGTGKTTISRTVVSRMAGKNRIIANFFFKRGEGDRARLKRFFTTLVAQLVRKLPSFAKAIQDALESDPSLLEQDPKVQFKKFIQEPIQKQKFEKSKTIIVVVDALDECDSKEDLAALIQLVNQPVLPDGSSAQLPFKYFLTSRLDHHTQPISNKTPEQICEKKELETATLATMKRDIELYFRFHLKNIDGLLDPTPTGDPWSNPSNFRILEELTERAYPLFEFAAAACRFIGQTTIPGEPLDRLNDILKSQISGDLDMVYESILKQRFYNLKGQSYKSAKAQFQTVIGSVISLADSVDVRCLAQLTGSSEKAIRQELRCFASVLVVPTENDDQSLIRLFHESFRDFLTGLDTDEEFKVDSSSAHKLLASRCRQFLCESLQENICKLESPGTDRREVADETINEFLPHKVQYACRFWIFHVKRSQSSIKDDDDWHSFLRSHLLHWLEALSLLGRTSESASLVKELKTIIHVSAFLEDAERLILSFRHIIDAAPLQLYSSVLTFAPTGSLVRETFDTYRAKWISRTPNVDSQWGQYLQTLEGHVKGVCSVAFSPDGNLASADNDNIVKIWNPISGICLQTFRVNDRPGWGVIILSSDGQWAAYASEGEIRVLDLSSQVNPSPKTLEGAKDPRFDLVACFSRDNRYLACVQQDDTVAKIWDISSAICLQAFHESEEIKALAFSQDGRLLGMGCWGGKIIIWDWKNNPRHQTLTGHESLILSLSFSTDGAWLASASFDCTVKIWDATVHDSEEKYTPHVDARESIEAQVGQRLTFLSPSSSLQVWDTFTSSYIAHLLKKAYSDIKISADGRIVAAVSIDEERPGTGIEIWHVESGNYSTMCSRYSNSEGSIALSGNGERFIIGFDEGIIQVWESRTG</sequence>
<dbReference type="HOGENOM" id="CLU_000288_6_0_1"/>
<dbReference type="PROSITE" id="PS50294">
    <property type="entry name" value="WD_REPEATS_REGION"/>
    <property type="match status" value="2"/>
</dbReference>
<dbReference type="Gene3D" id="2.130.10.10">
    <property type="entry name" value="YVTN repeat-like/Quinoprotein amine dehydrogenase"/>
    <property type="match status" value="3"/>
</dbReference>
<keyword evidence="2" id="KW-0677">Repeat</keyword>
<dbReference type="AlphaFoldDB" id="G9NGA7"/>
<keyword evidence="1 3" id="KW-0853">WD repeat</keyword>
<dbReference type="OMA" id="DAEFHPG"/>
<feature type="non-terminal residue" evidence="5">
    <location>
        <position position="925"/>
    </location>
</feature>
<feature type="repeat" description="WD" evidence="3">
    <location>
        <begin position="590"/>
        <end position="621"/>
    </location>
</feature>
<evidence type="ECO:0000256" key="3">
    <source>
        <dbReference type="PROSITE-ProRule" id="PRU00221"/>
    </source>
</evidence>
<feature type="repeat" description="WD" evidence="3">
    <location>
        <begin position="761"/>
        <end position="793"/>
    </location>
</feature>
<proteinExistence type="predicted"/>
<accession>G9NGA7</accession>
<evidence type="ECO:0000313" key="5">
    <source>
        <dbReference type="EMBL" id="EHK50319.1"/>
    </source>
</evidence>
<keyword evidence="6" id="KW-1185">Reference proteome</keyword>
<evidence type="ECO:0000256" key="1">
    <source>
        <dbReference type="ARBA" id="ARBA00022574"/>
    </source>
</evidence>
<dbReference type="InterPro" id="IPR007111">
    <property type="entry name" value="NACHT_NTPase"/>
</dbReference>
<evidence type="ECO:0000259" key="4">
    <source>
        <dbReference type="PROSITE" id="PS50837"/>
    </source>
</evidence>
<dbReference type="InterPro" id="IPR015943">
    <property type="entry name" value="WD40/YVTN_repeat-like_dom_sf"/>
</dbReference>
<organism evidence="5 6">
    <name type="scientific">Hypocrea atroviridis (strain ATCC 20476 / IMI 206040)</name>
    <name type="common">Trichoderma atroviride</name>
    <dbReference type="NCBI Taxonomy" id="452589"/>
    <lineage>
        <taxon>Eukaryota</taxon>
        <taxon>Fungi</taxon>
        <taxon>Dikarya</taxon>
        <taxon>Ascomycota</taxon>
        <taxon>Pezizomycotina</taxon>
        <taxon>Sordariomycetes</taxon>
        <taxon>Hypocreomycetidae</taxon>
        <taxon>Hypocreales</taxon>
        <taxon>Hypocreaceae</taxon>
        <taxon>Trichoderma</taxon>
    </lineage>
</organism>
<dbReference type="OrthoDB" id="538223at2759"/>
<dbReference type="Gene3D" id="3.40.50.300">
    <property type="entry name" value="P-loop containing nucleotide triphosphate hydrolases"/>
    <property type="match status" value="1"/>
</dbReference>
<dbReference type="EMBL" id="ABDG02000014">
    <property type="protein sequence ID" value="EHK50319.1"/>
    <property type="molecule type" value="Genomic_DNA"/>
</dbReference>
<dbReference type="PANTHER" id="PTHR19848:SF8">
    <property type="entry name" value="F-BOX AND WD REPEAT DOMAIN CONTAINING 7"/>
    <property type="match status" value="1"/>
</dbReference>
<feature type="domain" description="NACHT" evidence="4">
    <location>
        <begin position="45"/>
        <end position="195"/>
    </location>
</feature>
<dbReference type="Pfam" id="PF00400">
    <property type="entry name" value="WD40"/>
    <property type="match status" value="3"/>
</dbReference>
<dbReference type="Proteomes" id="UP000005426">
    <property type="component" value="Unassembled WGS sequence"/>
</dbReference>
<dbReference type="CDD" id="cd00200">
    <property type="entry name" value="WD40"/>
    <property type="match status" value="1"/>
</dbReference>
<dbReference type="InterPro" id="IPR011047">
    <property type="entry name" value="Quinoprotein_ADH-like_sf"/>
</dbReference>
<dbReference type="InterPro" id="IPR001680">
    <property type="entry name" value="WD40_rpt"/>
</dbReference>
<comment type="caution">
    <text evidence="5">The sequence shown here is derived from an EMBL/GenBank/DDBJ whole genome shotgun (WGS) entry which is preliminary data.</text>
</comment>
<dbReference type="InterPro" id="IPR027417">
    <property type="entry name" value="P-loop_NTPase"/>
</dbReference>
<protein>
    <recommendedName>
        <fullName evidence="4">NACHT domain-containing protein</fullName>
    </recommendedName>
</protein>
<dbReference type="PANTHER" id="PTHR19848">
    <property type="entry name" value="WD40 REPEAT PROTEIN"/>
    <property type="match status" value="1"/>
</dbReference>